<keyword evidence="1" id="KW-0732">Signal</keyword>
<sequence>METSMSLRITLAAAAALTLGLLSAASAHDYKVGDITIAHPWSRATPPNASVGGGYLVIENHGSSDDRLLGGASPVAGEVQIHTMEMDGDVMKMRRLEDGVAVPAGATVALEPGAYHLMLMNLTEPLTEGSRVPLTLRFEKAGPVEMELAVEGIGARAPAAMDHGAHGGAAMSHGAGDMPAGTAGHGAMGESAEPHQH</sequence>
<dbReference type="PANTHER" id="PTHR36302">
    <property type="entry name" value="BLR7088 PROTEIN"/>
    <property type="match status" value="1"/>
</dbReference>
<organism evidence="2 3">
    <name type="scientific">Aurantimonas manganoxydans (strain ATCC BAA-1229 / DSM 21871 / SI85-9A1)</name>
    <dbReference type="NCBI Taxonomy" id="287752"/>
    <lineage>
        <taxon>Bacteria</taxon>
        <taxon>Pseudomonadati</taxon>
        <taxon>Pseudomonadota</taxon>
        <taxon>Alphaproteobacteria</taxon>
        <taxon>Hyphomicrobiales</taxon>
        <taxon>Aurantimonadaceae</taxon>
        <taxon>Aurantimonas</taxon>
    </lineage>
</organism>
<dbReference type="Proteomes" id="UP000000321">
    <property type="component" value="Unassembled WGS sequence"/>
</dbReference>
<evidence type="ECO:0000313" key="3">
    <source>
        <dbReference type="Proteomes" id="UP000000321"/>
    </source>
</evidence>
<name>Q1YL97_AURMS</name>
<comment type="caution">
    <text evidence="2">The sequence shown here is derived from an EMBL/GenBank/DDBJ whole genome shotgun (WGS) entry which is preliminary data.</text>
</comment>
<dbReference type="HOGENOM" id="CLU_100939_2_2_5"/>
<dbReference type="BioCyc" id="AURANTIMONAS:SI859A1_02650-MONOMER"/>
<evidence type="ECO:0000256" key="1">
    <source>
        <dbReference type="SAM" id="SignalP"/>
    </source>
</evidence>
<proteinExistence type="predicted"/>
<keyword evidence="3" id="KW-1185">Reference proteome</keyword>
<gene>
    <name evidence="2" type="ORF">SI859A1_02650</name>
</gene>
<dbReference type="InterPro" id="IPR058248">
    <property type="entry name" value="Lxx211020-like"/>
</dbReference>
<dbReference type="PANTHER" id="PTHR36302:SF1">
    <property type="entry name" value="COPPER CHAPERONE PCU(A)C"/>
    <property type="match status" value="1"/>
</dbReference>
<dbReference type="EMBL" id="AAPJ01000001">
    <property type="protein sequence ID" value="EAS51834.1"/>
    <property type="molecule type" value="Genomic_DNA"/>
</dbReference>
<protein>
    <recommendedName>
        <fullName evidence="4">Copper chaperone PCu(A)C</fullName>
    </recommendedName>
</protein>
<evidence type="ECO:0000313" key="2">
    <source>
        <dbReference type="EMBL" id="EAS51834.1"/>
    </source>
</evidence>
<evidence type="ECO:0008006" key="4">
    <source>
        <dbReference type="Google" id="ProtNLM"/>
    </source>
</evidence>
<dbReference type="InterPro" id="IPR036182">
    <property type="entry name" value="PCuAC_sf"/>
</dbReference>
<dbReference type="AlphaFoldDB" id="Q1YL97"/>
<feature type="chain" id="PRO_5004197708" description="Copper chaperone PCu(A)C" evidence="1">
    <location>
        <begin position="28"/>
        <end position="197"/>
    </location>
</feature>
<accession>Q1YL97</accession>
<dbReference type="SUPFAM" id="SSF110087">
    <property type="entry name" value="DR1885-like metal-binding protein"/>
    <property type="match status" value="1"/>
</dbReference>
<dbReference type="InterPro" id="IPR007410">
    <property type="entry name" value="LpqE-like"/>
</dbReference>
<feature type="signal peptide" evidence="1">
    <location>
        <begin position="1"/>
        <end position="27"/>
    </location>
</feature>
<dbReference type="Gene3D" id="2.60.40.1890">
    <property type="entry name" value="PCu(A)C copper chaperone"/>
    <property type="match status" value="1"/>
</dbReference>
<reference evidence="2 3" key="1">
    <citation type="journal article" date="2008" name="Appl. Environ. Microbiol.">
        <title>Genomic insights into Mn(II) oxidation by the marine alphaproteobacterium Aurantimonas sp. strain SI85-9A1.</title>
        <authorList>
            <person name="Dick G.J."/>
            <person name="Podell S."/>
            <person name="Johnson H.A."/>
            <person name="Rivera-Espinoza Y."/>
            <person name="Bernier-Latmani R."/>
            <person name="McCarthy J.K."/>
            <person name="Torpey J.W."/>
            <person name="Clement B.G."/>
            <person name="Gaasterland T."/>
            <person name="Tebo B.M."/>
        </authorList>
    </citation>
    <scope>NUCLEOTIDE SEQUENCE [LARGE SCALE GENOMIC DNA]</scope>
    <source>
        <strain evidence="2 3">SI85-9A1</strain>
    </source>
</reference>
<dbReference type="Pfam" id="PF04314">
    <property type="entry name" value="PCuAC"/>
    <property type="match status" value="1"/>
</dbReference>